<dbReference type="Proteomes" id="UP001497392">
    <property type="component" value="Unassembled WGS sequence"/>
</dbReference>
<reference evidence="2 3" key="1">
    <citation type="submission" date="2024-06" db="EMBL/GenBank/DDBJ databases">
        <authorList>
            <person name="Kraege A."/>
            <person name="Thomma B."/>
        </authorList>
    </citation>
    <scope>NUCLEOTIDE SEQUENCE [LARGE SCALE GENOMIC DNA]</scope>
</reference>
<comment type="caution">
    <text evidence="2">The sequence shown here is derived from an EMBL/GenBank/DDBJ whole genome shotgun (WGS) entry which is preliminary data.</text>
</comment>
<organism evidence="2 3">
    <name type="scientific">Coccomyxa viridis</name>
    <dbReference type="NCBI Taxonomy" id="1274662"/>
    <lineage>
        <taxon>Eukaryota</taxon>
        <taxon>Viridiplantae</taxon>
        <taxon>Chlorophyta</taxon>
        <taxon>core chlorophytes</taxon>
        <taxon>Trebouxiophyceae</taxon>
        <taxon>Trebouxiophyceae incertae sedis</taxon>
        <taxon>Coccomyxaceae</taxon>
        <taxon>Coccomyxa</taxon>
    </lineage>
</organism>
<evidence type="ECO:0000313" key="3">
    <source>
        <dbReference type="Proteomes" id="UP001497392"/>
    </source>
</evidence>
<evidence type="ECO:0000313" key="2">
    <source>
        <dbReference type="EMBL" id="CAL5227818.1"/>
    </source>
</evidence>
<name>A0ABP1GDG4_9CHLO</name>
<keyword evidence="1" id="KW-1133">Transmembrane helix</keyword>
<keyword evidence="1" id="KW-0472">Membrane</keyword>
<accession>A0ABP1GDG4</accession>
<dbReference type="EMBL" id="CAXHTA020000017">
    <property type="protein sequence ID" value="CAL5227818.1"/>
    <property type="molecule type" value="Genomic_DNA"/>
</dbReference>
<keyword evidence="1" id="KW-0812">Transmembrane</keyword>
<gene>
    <name evidence="2" type="primary">g10845</name>
    <name evidence="2" type="ORF">VP750_LOCUS9724</name>
</gene>
<evidence type="ECO:0000256" key="1">
    <source>
        <dbReference type="SAM" id="Phobius"/>
    </source>
</evidence>
<protein>
    <submittedName>
        <fullName evidence="2">G10845 protein</fullName>
    </submittedName>
</protein>
<feature type="transmembrane region" description="Helical" evidence="1">
    <location>
        <begin position="23"/>
        <end position="44"/>
    </location>
</feature>
<keyword evidence="3" id="KW-1185">Reference proteome</keyword>
<proteinExistence type="predicted"/>
<sequence length="164" mass="18181">MERFRQYFAEQGLDPKTDIPKAIVLHEVIGLGFAIGFWSLCYTVQPSRTFMRPVASALGRQQTLERVYAASFVRAQHTIQRATWLTKVPLIGRDPGRLTVSLAESICLRAVIKPITFPLKLWLSWKAVLATKGAFGSRGRAPAVASMSMFRTIAPGLAIAHRQG</sequence>